<dbReference type="AlphaFoldDB" id="A0A9Q8PLU3"/>
<organism evidence="3 4">
    <name type="scientific">Passalora fulva</name>
    <name type="common">Tomato leaf mold</name>
    <name type="synonym">Cladosporium fulvum</name>
    <dbReference type="NCBI Taxonomy" id="5499"/>
    <lineage>
        <taxon>Eukaryota</taxon>
        <taxon>Fungi</taxon>
        <taxon>Dikarya</taxon>
        <taxon>Ascomycota</taxon>
        <taxon>Pezizomycotina</taxon>
        <taxon>Dothideomycetes</taxon>
        <taxon>Dothideomycetidae</taxon>
        <taxon>Mycosphaerellales</taxon>
        <taxon>Mycosphaerellaceae</taxon>
        <taxon>Fulvia</taxon>
    </lineage>
</organism>
<dbReference type="OrthoDB" id="3556830at2759"/>
<feature type="region of interest" description="Disordered" evidence="1">
    <location>
        <begin position="89"/>
        <end position="112"/>
    </location>
</feature>
<evidence type="ECO:0000313" key="4">
    <source>
        <dbReference type="Proteomes" id="UP000756132"/>
    </source>
</evidence>
<evidence type="ECO:0000256" key="2">
    <source>
        <dbReference type="SAM" id="Phobius"/>
    </source>
</evidence>
<evidence type="ECO:0000313" key="3">
    <source>
        <dbReference type="EMBL" id="UJO24989.1"/>
    </source>
</evidence>
<feature type="transmembrane region" description="Helical" evidence="2">
    <location>
        <begin position="25"/>
        <end position="47"/>
    </location>
</feature>
<proteinExistence type="predicted"/>
<keyword evidence="2" id="KW-0812">Transmembrane</keyword>
<keyword evidence="2" id="KW-0472">Membrane</keyword>
<dbReference type="GeneID" id="71994343"/>
<dbReference type="InterPro" id="IPR020999">
    <property type="entry name" value="Chitin_synth_reg_RCR"/>
</dbReference>
<dbReference type="Proteomes" id="UP000756132">
    <property type="component" value="Chromosome 13"/>
</dbReference>
<dbReference type="Pfam" id="PF12273">
    <property type="entry name" value="RCR"/>
    <property type="match status" value="1"/>
</dbReference>
<accession>A0A9Q8PLU3</accession>
<dbReference type="OMA" id="FNDEICH"/>
<dbReference type="EMBL" id="CP090175">
    <property type="protein sequence ID" value="UJO24989.1"/>
    <property type="molecule type" value="Genomic_DNA"/>
</dbReference>
<keyword evidence="2" id="KW-1133">Transmembrane helix</keyword>
<dbReference type="KEGG" id="ffu:CLAFUR5_14465"/>
<name>A0A9Q8PLU3_PASFU</name>
<evidence type="ECO:0000256" key="1">
    <source>
        <dbReference type="SAM" id="MobiDB-lite"/>
    </source>
</evidence>
<gene>
    <name evidence="3" type="ORF">CLAFUR5_14465</name>
</gene>
<dbReference type="RefSeq" id="XP_047769355.1">
    <property type="nucleotide sequence ID" value="XM_047913613.1"/>
</dbReference>
<sequence>MTNCYINDFNDEICHDSGWLLWGRWVVLGSILAVALAIYLIAACLSARKRHRAGVKPFPGTQWTLAVNPPAYQSRESLPMYSARGRKALSDVEGADEVPRAPSVARVPEERV</sequence>
<keyword evidence="4" id="KW-1185">Reference proteome</keyword>
<protein>
    <submittedName>
        <fullName evidence="3">Uncharacterized protein</fullName>
    </submittedName>
</protein>
<reference evidence="3" key="2">
    <citation type="journal article" date="2022" name="Microb. Genom.">
        <title>A chromosome-scale genome assembly of the tomato pathogen Cladosporium fulvum reveals a compartmentalized genome architecture and the presence of a dispensable chromosome.</title>
        <authorList>
            <person name="Zaccaron A.Z."/>
            <person name="Chen L.H."/>
            <person name="Samaras A."/>
            <person name="Stergiopoulos I."/>
        </authorList>
    </citation>
    <scope>NUCLEOTIDE SEQUENCE</scope>
    <source>
        <strain evidence="3">Race5_Kim</strain>
    </source>
</reference>
<reference evidence="3" key="1">
    <citation type="submission" date="2021-12" db="EMBL/GenBank/DDBJ databases">
        <authorList>
            <person name="Zaccaron A."/>
            <person name="Stergiopoulos I."/>
        </authorList>
    </citation>
    <scope>NUCLEOTIDE SEQUENCE</scope>
    <source>
        <strain evidence="3">Race5_Kim</strain>
    </source>
</reference>